<gene>
    <name evidence="2" type="ORF">VOLCADRAFT_91425</name>
</gene>
<dbReference type="InParanoid" id="D8TX18"/>
<sequence>MTGEDMRMRWILLLEDRCPWEIPGSRPVRVENTSDWLEDQHQRNGEHLIRTAIITRGTQKDPLRSANLNPTCHLRHSHLTCRAASPRQHPYHVQSYNMGDESYHGRCVVHSSCGVTPLGQLSQNPFSQHFKPSSHTPRHTIPLSAPTISLGSGNRHERTRAR</sequence>
<dbReference type="EMBL" id="GL378342">
    <property type="protein sequence ID" value="EFJ47931.1"/>
    <property type="molecule type" value="Genomic_DNA"/>
</dbReference>
<organism evidence="3">
    <name type="scientific">Volvox carteri f. nagariensis</name>
    <dbReference type="NCBI Taxonomy" id="3068"/>
    <lineage>
        <taxon>Eukaryota</taxon>
        <taxon>Viridiplantae</taxon>
        <taxon>Chlorophyta</taxon>
        <taxon>core chlorophytes</taxon>
        <taxon>Chlorophyceae</taxon>
        <taxon>CS clade</taxon>
        <taxon>Chlamydomonadales</taxon>
        <taxon>Volvocaceae</taxon>
        <taxon>Volvox</taxon>
    </lineage>
</organism>
<dbReference type="RefSeq" id="XP_002951037.1">
    <property type="nucleotide sequence ID" value="XM_002950991.1"/>
</dbReference>
<feature type="region of interest" description="Disordered" evidence="1">
    <location>
        <begin position="128"/>
        <end position="162"/>
    </location>
</feature>
<protein>
    <submittedName>
        <fullName evidence="2">Uncharacterized protein</fullName>
    </submittedName>
</protein>
<name>D8TX18_VOLCA</name>
<accession>D8TX18</accession>
<reference evidence="2 3" key="1">
    <citation type="journal article" date="2010" name="Science">
        <title>Genomic analysis of organismal complexity in the multicellular green alga Volvox carteri.</title>
        <authorList>
            <person name="Prochnik S.E."/>
            <person name="Umen J."/>
            <person name="Nedelcu A.M."/>
            <person name="Hallmann A."/>
            <person name="Miller S.M."/>
            <person name="Nishii I."/>
            <person name="Ferris P."/>
            <person name="Kuo A."/>
            <person name="Mitros T."/>
            <person name="Fritz-Laylin L.K."/>
            <person name="Hellsten U."/>
            <person name="Chapman J."/>
            <person name="Simakov O."/>
            <person name="Rensing S.A."/>
            <person name="Terry A."/>
            <person name="Pangilinan J."/>
            <person name="Kapitonov V."/>
            <person name="Jurka J."/>
            <person name="Salamov A."/>
            <person name="Shapiro H."/>
            <person name="Schmutz J."/>
            <person name="Grimwood J."/>
            <person name="Lindquist E."/>
            <person name="Lucas S."/>
            <person name="Grigoriev I.V."/>
            <person name="Schmitt R."/>
            <person name="Kirk D."/>
            <person name="Rokhsar D.S."/>
        </authorList>
    </citation>
    <scope>NUCLEOTIDE SEQUENCE [LARGE SCALE GENOMIC DNA]</scope>
    <source>
        <strain evidence="3">f. Nagariensis / Eve</strain>
    </source>
</reference>
<dbReference type="Proteomes" id="UP000001058">
    <property type="component" value="Unassembled WGS sequence"/>
</dbReference>
<dbReference type="KEGG" id="vcn:VOLCADRAFT_91425"/>
<evidence type="ECO:0000313" key="3">
    <source>
        <dbReference type="Proteomes" id="UP000001058"/>
    </source>
</evidence>
<dbReference type="GeneID" id="9618438"/>
<keyword evidence="3" id="KW-1185">Reference proteome</keyword>
<dbReference type="AlphaFoldDB" id="D8TX18"/>
<evidence type="ECO:0000313" key="2">
    <source>
        <dbReference type="EMBL" id="EFJ47931.1"/>
    </source>
</evidence>
<proteinExistence type="predicted"/>
<evidence type="ECO:0000256" key="1">
    <source>
        <dbReference type="SAM" id="MobiDB-lite"/>
    </source>
</evidence>